<evidence type="ECO:0000313" key="2">
    <source>
        <dbReference type="Proteomes" id="UP001140094"/>
    </source>
</evidence>
<gene>
    <name evidence="1" type="ORF">H4R20_000610</name>
</gene>
<dbReference type="AlphaFoldDB" id="A0A9W8HYW6"/>
<dbReference type="OrthoDB" id="2123547at2759"/>
<dbReference type="Proteomes" id="UP001140094">
    <property type="component" value="Unassembled WGS sequence"/>
</dbReference>
<name>A0A9W8HYW6_9FUNG</name>
<keyword evidence="2" id="KW-1185">Reference proteome</keyword>
<comment type="caution">
    <text evidence="1">The sequence shown here is derived from an EMBL/GenBank/DDBJ whole genome shotgun (WGS) entry which is preliminary data.</text>
</comment>
<protein>
    <submittedName>
        <fullName evidence="1">Uncharacterized protein</fullName>
    </submittedName>
</protein>
<evidence type="ECO:0000313" key="1">
    <source>
        <dbReference type="EMBL" id="KAJ2808829.1"/>
    </source>
</evidence>
<organism evidence="1 2">
    <name type="scientific">Coemansia guatemalensis</name>
    <dbReference type="NCBI Taxonomy" id="2761395"/>
    <lineage>
        <taxon>Eukaryota</taxon>
        <taxon>Fungi</taxon>
        <taxon>Fungi incertae sedis</taxon>
        <taxon>Zoopagomycota</taxon>
        <taxon>Kickxellomycotina</taxon>
        <taxon>Kickxellomycetes</taxon>
        <taxon>Kickxellales</taxon>
        <taxon>Kickxellaceae</taxon>
        <taxon>Coemansia</taxon>
    </lineage>
</organism>
<accession>A0A9W8HYW6</accession>
<proteinExistence type="predicted"/>
<dbReference type="EMBL" id="JANBUO010000021">
    <property type="protein sequence ID" value="KAJ2808829.1"/>
    <property type="molecule type" value="Genomic_DNA"/>
</dbReference>
<sequence>MQLTKAAHRIHGFGIVTTRGTLGLGNKRVVPNILSRLAVRYNNTKVVIPTSLQPKEAEIKDGPLVTRIGELSFSDYPENVRPDLWKLFVATVQRMESGSTWKPKKRMLHLILLNATSKEELDVAFRLTEQWRQRQLSIIPATTHLWAQACVRLKYPKPFIAMLMDRWKYRQMPAKQTLAYFIKFLGSYSAETYALAKESEGEESEALISKAHQLLDDAFRVFALYPYYEIEQDASAYGALIEACCMVNTEEAWRRALVVSEETLAADPPRITLEALKFLENRSNERGEPSMAKRYQELANRSDLEPVHKEDVNLDVDKDLLLATD</sequence>
<reference evidence="1" key="1">
    <citation type="submission" date="2022-07" db="EMBL/GenBank/DDBJ databases">
        <title>Phylogenomic reconstructions and comparative analyses of Kickxellomycotina fungi.</title>
        <authorList>
            <person name="Reynolds N.K."/>
            <person name="Stajich J.E."/>
            <person name="Barry K."/>
            <person name="Grigoriev I.V."/>
            <person name="Crous P."/>
            <person name="Smith M.E."/>
        </authorList>
    </citation>
    <scope>NUCLEOTIDE SEQUENCE</scope>
    <source>
        <strain evidence="1">NRRL 1565</strain>
    </source>
</reference>